<feature type="transmembrane region" description="Helical" evidence="2">
    <location>
        <begin position="307"/>
        <end position="327"/>
    </location>
</feature>
<accession>A0AA39LAF1</accession>
<keyword evidence="2" id="KW-0812">Transmembrane</keyword>
<evidence type="ECO:0000313" key="4">
    <source>
        <dbReference type="Proteomes" id="UP001175261"/>
    </source>
</evidence>
<name>A0AA39LAF1_SARSR</name>
<dbReference type="EMBL" id="JAPDFR010000002">
    <property type="protein sequence ID" value="KAK0390003.1"/>
    <property type="molecule type" value="Genomic_DNA"/>
</dbReference>
<feature type="transmembrane region" description="Helical" evidence="2">
    <location>
        <begin position="104"/>
        <end position="128"/>
    </location>
</feature>
<keyword evidence="2" id="KW-1133">Transmembrane helix</keyword>
<reference evidence="3" key="1">
    <citation type="submission" date="2022-10" db="EMBL/GenBank/DDBJ databases">
        <title>Determination and structural analysis of whole genome sequence of Sarocladium strictum F4-1.</title>
        <authorList>
            <person name="Hu L."/>
            <person name="Jiang Y."/>
        </authorList>
    </citation>
    <scope>NUCLEOTIDE SEQUENCE</scope>
    <source>
        <strain evidence="3">F4-1</strain>
    </source>
</reference>
<keyword evidence="2" id="KW-0472">Membrane</keyword>
<dbReference type="Proteomes" id="UP001175261">
    <property type="component" value="Unassembled WGS sequence"/>
</dbReference>
<evidence type="ECO:0000313" key="3">
    <source>
        <dbReference type="EMBL" id="KAK0390003.1"/>
    </source>
</evidence>
<gene>
    <name evidence="3" type="ORF">NLU13_3576</name>
</gene>
<feature type="region of interest" description="Disordered" evidence="1">
    <location>
        <begin position="370"/>
        <end position="434"/>
    </location>
</feature>
<feature type="transmembrane region" description="Helical" evidence="2">
    <location>
        <begin position="149"/>
        <end position="165"/>
    </location>
</feature>
<proteinExistence type="predicted"/>
<sequence length="434" mass="48552">MSGIPAGAVGTVVGVLVYCCICFITSITMIWLSWTHDERTSYVAMLSYFATISIAFSLIQQIHDLATYQHLVQKQFENAKAHPDNPEIVIANGSTGFSLVMYYIQYYCYNVEAMCVMFWAAYLAQSVYGLSAQSRLKVMLRRINDGGKIFAMLFPLTTILLLRVPQIQNHFVVFILIADLPLMLSLLFGCILMVMIVGRYVHTRRKFLIWSEQVGNSQSNIGTSSYDHTVTTASKTNVTSSMPNAGGRRSRNMWDRWLLVRFTIAFLCLSIFEVTNTLFQIMSVTNADRDAQSTTPDFSAARAKRTWVFFMPGVTPGLFIFVVFGTTTTLRKYMYQKLVPKRWQRRHREEREAAAAAAASSSSAAAAAAAARSGANTGPPVPPKDGILVEVEMQVYHQQGSSRDRATPGTDREDTDSIGSDEFPILPIQKNRQR</sequence>
<evidence type="ECO:0000256" key="2">
    <source>
        <dbReference type="SAM" id="Phobius"/>
    </source>
</evidence>
<protein>
    <recommendedName>
        <fullName evidence="5">Glycoside hydrolase</fullName>
    </recommendedName>
</protein>
<feature type="transmembrane region" description="Helical" evidence="2">
    <location>
        <begin position="12"/>
        <end position="34"/>
    </location>
</feature>
<evidence type="ECO:0008006" key="5">
    <source>
        <dbReference type="Google" id="ProtNLM"/>
    </source>
</evidence>
<feature type="transmembrane region" description="Helical" evidence="2">
    <location>
        <begin position="258"/>
        <end position="279"/>
    </location>
</feature>
<dbReference type="AlphaFoldDB" id="A0AA39LAF1"/>
<evidence type="ECO:0000256" key="1">
    <source>
        <dbReference type="SAM" id="MobiDB-lite"/>
    </source>
</evidence>
<comment type="caution">
    <text evidence="3">The sequence shown here is derived from an EMBL/GenBank/DDBJ whole genome shotgun (WGS) entry which is preliminary data.</text>
</comment>
<organism evidence="3 4">
    <name type="scientific">Sarocladium strictum</name>
    <name type="common">Black bundle disease fungus</name>
    <name type="synonym">Acremonium strictum</name>
    <dbReference type="NCBI Taxonomy" id="5046"/>
    <lineage>
        <taxon>Eukaryota</taxon>
        <taxon>Fungi</taxon>
        <taxon>Dikarya</taxon>
        <taxon>Ascomycota</taxon>
        <taxon>Pezizomycotina</taxon>
        <taxon>Sordariomycetes</taxon>
        <taxon>Hypocreomycetidae</taxon>
        <taxon>Hypocreales</taxon>
        <taxon>Sarocladiaceae</taxon>
        <taxon>Sarocladium</taxon>
    </lineage>
</organism>
<feature type="transmembrane region" description="Helical" evidence="2">
    <location>
        <begin position="41"/>
        <end position="59"/>
    </location>
</feature>
<keyword evidence="4" id="KW-1185">Reference proteome</keyword>
<feature type="transmembrane region" description="Helical" evidence="2">
    <location>
        <begin position="171"/>
        <end position="197"/>
    </location>
</feature>
<feature type="compositionally biased region" description="Basic and acidic residues" evidence="1">
    <location>
        <begin position="402"/>
        <end position="412"/>
    </location>
</feature>